<dbReference type="Pfam" id="PF07690">
    <property type="entry name" value="MFS_1"/>
    <property type="match status" value="1"/>
</dbReference>
<dbReference type="PANTHER" id="PTHR23505:SF79">
    <property type="entry name" value="PROTEIN SPINSTER"/>
    <property type="match status" value="1"/>
</dbReference>
<name>A0ABU8R6W3_9PSED</name>
<dbReference type="PANTHER" id="PTHR23505">
    <property type="entry name" value="SPINSTER"/>
    <property type="match status" value="1"/>
</dbReference>
<accession>A0ABU8R6W3</accession>
<keyword evidence="9" id="KW-1185">Reference proteome</keyword>
<feature type="transmembrane region" description="Helical" evidence="6">
    <location>
        <begin position="188"/>
        <end position="210"/>
    </location>
</feature>
<dbReference type="SUPFAM" id="SSF103473">
    <property type="entry name" value="MFS general substrate transporter"/>
    <property type="match status" value="1"/>
</dbReference>
<dbReference type="PROSITE" id="PS50850">
    <property type="entry name" value="MFS"/>
    <property type="match status" value="1"/>
</dbReference>
<evidence type="ECO:0000256" key="4">
    <source>
        <dbReference type="ARBA" id="ARBA00022989"/>
    </source>
</evidence>
<feature type="domain" description="Major facilitator superfamily (MFS) profile" evidence="7">
    <location>
        <begin position="20"/>
        <end position="435"/>
    </location>
</feature>
<dbReference type="Gene3D" id="1.20.1250.20">
    <property type="entry name" value="MFS general substrate transporter like domains"/>
    <property type="match status" value="2"/>
</dbReference>
<evidence type="ECO:0000313" key="9">
    <source>
        <dbReference type="Proteomes" id="UP001377692"/>
    </source>
</evidence>
<feature type="transmembrane region" description="Helical" evidence="6">
    <location>
        <begin position="146"/>
        <end position="168"/>
    </location>
</feature>
<keyword evidence="4 6" id="KW-1133">Transmembrane helix</keyword>
<comment type="caution">
    <text evidence="8">The sequence shown here is derived from an EMBL/GenBank/DDBJ whole genome shotgun (WGS) entry which is preliminary data.</text>
</comment>
<comment type="subcellular location">
    <subcellularLocation>
        <location evidence="1">Membrane</location>
        <topology evidence="1">Multi-pass membrane protein</topology>
    </subcellularLocation>
</comment>
<gene>
    <name evidence="8" type="ORF">V7V80_13040</name>
</gene>
<feature type="transmembrane region" description="Helical" evidence="6">
    <location>
        <begin position="337"/>
        <end position="365"/>
    </location>
</feature>
<evidence type="ECO:0000313" key="8">
    <source>
        <dbReference type="EMBL" id="MEJ5905608.1"/>
    </source>
</evidence>
<dbReference type="InterPro" id="IPR011701">
    <property type="entry name" value="MFS"/>
</dbReference>
<evidence type="ECO:0000256" key="5">
    <source>
        <dbReference type="ARBA" id="ARBA00023136"/>
    </source>
</evidence>
<proteinExistence type="predicted"/>
<dbReference type="RefSeq" id="WP_339549447.1">
    <property type="nucleotide sequence ID" value="NZ_JBBHLD010000009.1"/>
</dbReference>
<feature type="transmembrane region" description="Helical" evidence="6">
    <location>
        <begin position="377"/>
        <end position="402"/>
    </location>
</feature>
<dbReference type="EMBL" id="JBBHLD010000009">
    <property type="protein sequence ID" value="MEJ5905608.1"/>
    <property type="molecule type" value="Genomic_DNA"/>
</dbReference>
<evidence type="ECO:0000256" key="1">
    <source>
        <dbReference type="ARBA" id="ARBA00004141"/>
    </source>
</evidence>
<feature type="transmembrane region" description="Helical" evidence="6">
    <location>
        <begin position="408"/>
        <end position="431"/>
    </location>
</feature>
<feature type="transmembrane region" description="Helical" evidence="6">
    <location>
        <begin position="278"/>
        <end position="301"/>
    </location>
</feature>
<sequence>MPTRASEEADWPSVKSGWYAVAVLFIAYTFSYVDRVILTILVEPIQRDLQINDSQLALLHGLAFVIFYVGLGVPLGYVADRVSRKKLIAASITFWSLATATCGLTKTFGQLFAARVGVGIGEAGLSPASYSLIGDYFPPNKRSFALGAYSVAMFFGGGLALLIGGLVVQAVGASPTVIVPLLGEIRSWQLVFIVVGLPGLFVALLALTVAEPKRRSDKAVLEDGERCGPTFRQQFMRHCPAYLLHFCGFAMLSIPFNVTLLWARPFLSRVLGLTPAQGAYTVGILMMVFCSAGLITGSLLADHLQQRGKVDGTVRVACIAGFGLLLPLALFPFMPNVWLASLVLSVILFFGAFAYGAGPAALQLITPNGQRAMISAFYLLGINIVGLTVGPTMTGVLTDYVFQDKAAVGYSAAIVGVSGALLAALCFTLLLPRFREAVERERSQTLS</sequence>
<evidence type="ECO:0000256" key="3">
    <source>
        <dbReference type="ARBA" id="ARBA00022692"/>
    </source>
</evidence>
<evidence type="ECO:0000256" key="6">
    <source>
        <dbReference type="SAM" id="Phobius"/>
    </source>
</evidence>
<reference evidence="8 9" key="1">
    <citation type="submission" date="2024-02" db="EMBL/GenBank/DDBJ databases">
        <title>Identification of pathogenicity and growth-promoting functions of Pseudomonas putida variants.</title>
        <authorList>
            <person name="Sun J."/>
        </authorList>
    </citation>
    <scope>NUCLEOTIDE SEQUENCE [LARGE SCALE GENOMIC DNA]</scope>
    <source>
        <strain evidence="8 9">A04</strain>
    </source>
</reference>
<keyword evidence="2" id="KW-0813">Transport</keyword>
<dbReference type="InterPro" id="IPR036259">
    <property type="entry name" value="MFS_trans_sf"/>
</dbReference>
<feature type="transmembrane region" description="Helical" evidence="6">
    <location>
        <begin position="54"/>
        <end position="75"/>
    </location>
</feature>
<keyword evidence="5 6" id="KW-0472">Membrane</keyword>
<feature type="transmembrane region" description="Helical" evidence="6">
    <location>
        <begin position="18"/>
        <end position="42"/>
    </location>
</feature>
<dbReference type="Proteomes" id="UP001377692">
    <property type="component" value="Unassembled WGS sequence"/>
</dbReference>
<organism evidence="8 9">
    <name type="scientific">Pseudomonas kermanshahensis</name>
    <dbReference type="NCBI Taxonomy" id="2745482"/>
    <lineage>
        <taxon>Bacteria</taxon>
        <taxon>Pseudomonadati</taxon>
        <taxon>Pseudomonadota</taxon>
        <taxon>Gammaproteobacteria</taxon>
        <taxon>Pseudomonadales</taxon>
        <taxon>Pseudomonadaceae</taxon>
        <taxon>Pseudomonas</taxon>
    </lineage>
</organism>
<dbReference type="InterPro" id="IPR044770">
    <property type="entry name" value="MFS_spinster-like"/>
</dbReference>
<protein>
    <submittedName>
        <fullName evidence="8">MFS transporter</fullName>
    </submittedName>
</protein>
<evidence type="ECO:0000256" key="2">
    <source>
        <dbReference type="ARBA" id="ARBA00022448"/>
    </source>
</evidence>
<feature type="transmembrane region" description="Helical" evidence="6">
    <location>
        <begin position="242"/>
        <end position="263"/>
    </location>
</feature>
<dbReference type="InterPro" id="IPR020846">
    <property type="entry name" value="MFS_dom"/>
</dbReference>
<keyword evidence="3 6" id="KW-0812">Transmembrane</keyword>
<evidence type="ECO:0000259" key="7">
    <source>
        <dbReference type="PROSITE" id="PS50850"/>
    </source>
</evidence>
<feature type="transmembrane region" description="Helical" evidence="6">
    <location>
        <begin position="313"/>
        <end position="331"/>
    </location>
</feature>